<proteinExistence type="predicted"/>
<gene>
    <name evidence="2" type="ORF">SARC_06511</name>
</gene>
<dbReference type="EMBL" id="KQ242063">
    <property type="protein sequence ID" value="KNC81159.1"/>
    <property type="molecule type" value="Genomic_DNA"/>
</dbReference>
<keyword evidence="3" id="KW-1185">Reference proteome</keyword>
<reference evidence="2 3" key="1">
    <citation type="submission" date="2011-02" db="EMBL/GenBank/DDBJ databases">
        <title>The Genome Sequence of Sphaeroforma arctica JP610.</title>
        <authorList>
            <consortium name="The Broad Institute Genome Sequencing Platform"/>
            <person name="Russ C."/>
            <person name="Cuomo C."/>
            <person name="Young S.K."/>
            <person name="Zeng Q."/>
            <person name="Gargeya S."/>
            <person name="Alvarado L."/>
            <person name="Berlin A."/>
            <person name="Chapman S.B."/>
            <person name="Chen Z."/>
            <person name="Freedman E."/>
            <person name="Gellesch M."/>
            <person name="Goldberg J."/>
            <person name="Griggs A."/>
            <person name="Gujja S."/>
            <person name="Heilman E."/>
            <person name="Heiman D."/>
            <person name="Howarth C."/>
            <person name="Mehta T."/>
            <person name="Neiman D."/>
            <person name="Pearson M."/>
            <person name="Roberts A."/>
            <person name="Saif S."/>
            <person name="Shea T."/>
            <person name="Shenoy N."/>
            <person name="Sisk P."/>
            <person name="Stolte C."/>
            <person name="Sykes S."/>
            <person name="White J."/>
            <person name="Yandava C."/>
            <person name="Burger G."/>
            <person name="Gray M.W."/>
            <person name="Holland P.W.H."/>
            <person name="King N."/>
            <person name="Lang F.B.F."/>
            <person name="Roger A.J."/>
            <person name="Ruiz-Trillo I."/>
            <person name="Haas B."/>
            <person name="Nusbaum C."/>
            <person name="Birren B."/>
        </authorList>
    </citation>
    <scope>NUCLEOTIDE SEQUENCE [LARGE SCALE GENOMIC DNA]</scope>
    <source>
        <strain evidence="2 3">JP610</strain>
    </source>
</reference>
<dbReference type="GeneID" id="25907015"/>
<dbReference type="Proteomes" id="UP000054560">
    <property type="component" value="Unassembled WGS sequence"/>
</dbReference>
<feature type="compositionally biased region" description="Basic and acidic residues" evidence="1">
    <location>
        <begin position="127"/>
        <end position="146"/>
    </location>
</feature>
<organism evidence="2 3">
    <name type="scientific">Sphaeroforma arctica JP610</name>
    <dbReference type="NCBI Taxonomy" id="667725"/>
    <lineage>
        <taxon>Eukaryota</taxon>
        <taxon>Ichthyosporea</taxon>
        <taxon>Ichthyophonida</taxon>
        <taxon>Sphaeroforma</taxon>
    </lineage>
</organism>
<feature type="region of interest" description="Disordered" evidence="1">
    <location>
        <begin position="108"/>
        <end position="216"/>
    </location>
</feature>
<dbReference type="RefSeq" id="XP_014155061.1">
    <property type="nucleotide sequence ID" value="XM_014299586.1"/>
</dbReference>
<feature type="compositionally biased region" description="Basic and acidic residues" evidence="1">
    <location>
        <begin position="179"/>
        <end position="191"/>
    </location>
</feature>
<protein>
    <submittedName>
        <fullName evidence="2">Uncharacterized protein</fullName>
    </submittedName>
</protein>
<feature type="compositionally biased region" description="Polar residues" evidence="1">
    <location>
        <begin position="112"/>
        <end position="124"/>
    </location>
</feature>
<dbReference type="AlphaFoldDB" id="A0A0L0FWZ8"/>
<sequence length="216" mass="23465">MNMVSYKIKDKNGDGYCGIAVSAREAARLAILVPRAKYYTWFHPEDFFSATEYSGRVYAWTEERAQEAGRADPKKWIPQSSVTSGTMWLLDEEAERLRLNPVESIAHLDANGDSNSTESSTNTPDHVGGETRSSDASDRLLEKQSRDSVSSTDTIELASTLRVSTASESTVEGAVAPEDGVKNSKTAEKGVQDMSGESGAHTTAEVEQCCGRIDDS</sequence>
<evidence type="ECO:0000313" key="3">
    <source>
        <dbReference type="Proteomes" id="UP000054560"/>
    </source>
</evidence>
<feature type="compositionally biased region" description="Polar residues" evidence="1">
    <location>
        <begin position="161"/>
        <end position="170"/>
    </location>
</feature>
<accession>A0A0L0FWZ8</accession>
<evidence type="ECO:0000313" key="2">
    <source>
        <dbReference type="EMBL" id="KNC81159.1"/>
    </source>
</evidence>
<evidence type="ECO:0000256" key="1">
    <source>
        <dbReference type="SAM" id="MobiDB-lite"/>
    </source>
</evidence>
<name>A0A0L0FWZ8_9EUKA</name>